<name>A0A132BD44_MOLSC</name>
<keyword evidence="1" id="KW-1133">Transmembrane helix</keyword>
<evidence type="ECO:0000313" key="3">
    <source>
        <dbReference type="Proteomes" id="UP000070700"/>
    </source>
</evidence>
<evidence type="ECO:0000313" key="2">
    <source>
        <dbReference type="EMBL" id="KUJ09764.1"/>
    </source>
</evidence>
<reference evidence="2 3" key="1">
    <citation type="submission" date="2015-10" db="EMBL/GenBank/DDBJ databases">
        <title>Full genome of DAOMC 229536 Phialocephala scopiformis, a fungal endophyte of spruce producing the potent anti-insectan compound rugulosin.</title>
        <authorList>
            <consortium name="DOE Joint Genome Institute"/>
            <person name="Walker A.K."/>
            <person name="Frasz S.L."/>
            <person name="Seifert K.A."/>
            <person name="Miller J.D."/>
            <person name="Mondo S.J."/>
            <person name="Labutti K."/>
            <person name="Lipzen A."/>
            <person name="Dockter R."/>
            <person name="Kennedy M."/>
            <person name="Grigoriev I.V."/>
            <person name="Spatafora J.W."/>
        </authorList>
    </citation>
    <scope>NUCLEOTIDE SEQUENCE [LARGE SCALE GENOMIC DNA]</scope>
    <source>
        <strain evidence="2 3">CBS 120377</strain>
    </source>
</reference>
<evidence type="ECO:0000256" key="1">
    <source>
        <dbReference type="SAM" id="Phobius"/>
    </source>
</evidence>
<keyword evidence="1" id="KW-0472">Membrane</keyword>
<dbReference type="KEGG" id="psco:LY89DRAFT_690176"/>
<dbReference type="EMBL" id="KQ947431">
    <property type="protein sequence ID" value="KUJ09764.1"/>
    <property type="molecule type" value="Genomic_DNA"/>
</dbReference>
<keyword evidence="3" id="KW-1185">Reference proteome</keyword>
<organism evidence="2 3">
    <name type="scientific">Mollisia scopiformis</name>
    <name type="common">Conifer needle endophyte fungus</name>
    <name type="synonym">Phialocephala scopiformis</name>
    <dbReference type="NCBI Taxonomy" id="149040"/>
    <lineage>
        <taxon>Eukaryota</taxon>
        <taxon>Fungi</taxon>
        <taxon>Dikarya</taxon>
        <taxon>Ascomycota</taxon>
        <taxon>Pezizomycotina</taxon>
        <taxon>Leotiomycetes</taxon>
        <taxon>Helotiales</taxon>
        <taxon>Mollisiaceae</taxon>
        <taxon>Mollisia</taxon>
    </lineage>
</organism>
<protein>
    <submittedName>
        <fullName evidence="2">Uncharacterized protein</fullName>
    </submittedName>
</protein>
<sequence length="94" mass="10743">MNSSNVTTAVESCEDPQFVAKAIVLAVFLVFIQIPLVSTGFFFGYHYMALRVKMRLPDVVAIEKLLIEVEEKRWGEGTYRRDGKRPTFEIEAEV</sequence>
<dbReference type="Proteomes" id="UP000070700">
    <property type="component" value="Unassembled WGS sequence"/>
</dbReference>
<feature type="transmembrane region" description="Helical" evidence="1">
    <location>
        <begin position="22"/>
        <end position="45"/>
    </location>
</feature>
<keyword evidence="1" id="KW-0812">Transmembrane</keyword>
<dbReference type="AlphaFoldDB" id="A0A132BD44"/>
<dbReference type="RefSeq" id="XP_018064119.1">
    <property type="nucleotide sequence ID" value="XM_018216047.1"/>
</dbReference>
<dbReference type="InParanoid" id="A0A132BD44"/>
<gene>
    <name evidence="2" type="ORF">LY89DRAFT_690176</name>
</gene>
<accession>A0A132BD44</accession>
<dbReference type="GeneID" id="28825773"/>
<proteinExistence type="predicted"/>